<comment type="caution">
    <text evidence="1">The sequence shown here is derived from an EMBL/GenBank/DDBJ whole genome shotgun (WGS) entry which is preliminary data.</text>
</comment>
<reference evidence="2" key="1">
    <citation type="submission" date="2015-05" db="EMBL/GenBank/DDBJ databases">
        <title>Draft genome sequence of 'Candidatus Phytoplasma Pruni' strain CX, a plant pathogenic bacterium.</title>
        <authorList>
            <person name="Lee I.-M."/>
            <person name="Bottner-Parker K.D."/>
            <person name="Shao J."/>
            <person name="Gundersen-Rindal D.E."/>
            <person name="Zhao Y."/>
            <person name="Davis R.E."/>
        </authorList>
    </citation>
    <scope>NUCLEOTIDE SEQUENCE [LARGE SCALE GENOMIC DNA]</scope>
    <source>
        <strain evidence="2">CX</strain>
    </source>
</reference>
<dbReference type="AlphaFoldDB" id="A0A0M1N152"/>
<evidence type="ECO:0000313" key="1">
    <source>
        <dbReference type="EMBL" id="KOR75714.1"/>
    </source>
</evidence>
<dbReference type="PATRIC" id="fig|479893.3.peg.49"/>
<sequence length="52" mass="6104">MNLLKNLNPTTQPTIDFKYQLPLSPKEELIGKVPLFIKKVKIKINHLKKNYL</sequence>
<accession>A0A0M1N152</accession>
<evidence type="ECO:0000313" key="2">
    <source>
        <dbReference type="Proteomes" id="UP000037386"/>
    </source>
</evidence>
<dbReference type="EMBL" id="LHCF01000001">
    <property type="protein sequence ID" value="KOR75714.1"/>
    <property type="molecule type" value="Genomic_DNA"/>
</dbReference>
<proteinExistence type="predicted"/>
<gene>
    <name evidence="1" type="ORF">CPX_001274</name>
</gene>
<dbReference type="Proteomes" id="UP000037386">
    <property type="component" value="Unassembled WGS sequence"/>
</dbReference>
<name>A0A0M1N152_9MOLU</name>
<protein>
    <submittedName>
        <fullName evidence="1">Uncharacterized protein</fullName>
    </submittedName>
</protein>
<organism evidence="1 2">
    <name type="scientific">Candidatus Phytoplasma pruni</name>
    <dbReference type="NCBI Taxonomy" id="479893"/>
    <lineage>
        <taxon>Bacteria</taxon>
        <taxon>Bacillati</taxon>
        <taxon>Mycoplasmatota</taxon>
        <taxon>Mollicutes</taxon>
        <taxon>Acholeplasmatales</taxon>
        <taxon>Acholeplasmataceae</taxon>
        <taxon>Candidatus Phytoplasma</taxon>
        <taxon>16SrIII (X-disease group)</taxon>
    </lineage>
</organism>